<name>A0A2R6WJM2_MARPO</name>
<keyword evidence="2" id="KW-1185">Reference proteome</keyword>
<dbReference type="Proteomes" id="UP000244005">
    <property type="component" value="Unassembled WGS sequence"/>
</dbReference>
<dbReference type="Gramene" id="Mp8g13080.1">
    <property type="protein sequence ID" value="Mp8g13080.1.cds1"/>
    <property type="gene ID" value="Mp8g13080"/>
</dbReference>
<dbReference type="AlphaFoldDB" id="A0A2R6WJM2"/>
<gene>
    <name evidence="1" type="ORF">MARPO_0083s0013</name>
</gene>
<dbReference type="EMBL" id="KZ772755">
    <property type="protein sequence ID" value="PTQ34044.1"/>
    <property type="molecule type" value="Genomic_DNA"/>
</dbReference>
<protein>
    <submittedName>
        <fullName evidence="1">Uncharacterized protein</fullName>
    </submittedName>
</protein>
<sequence>MDHWCRFHNNDTNRMTRRTQSQALDVTCHHLVIHHRIQWGVHQVLEPRVNLCIMSPTTHSHPESRTAGLHFVHHRHSCTPNFHERNSSDTCVFLV</sequence>
<evidence type="ECO:0000313" key="2">
    <source>
        <dbReference type="Proteomes" id="UP000244005"/>
    </source>
</evidence>
<proteinExistence type="predicted"/>
<accession>A0A2R6WJM2</accession>
<reference evidence="2" key="1">
    <citation type="journal article" date="2017" name="Cell">
        <title>Insights into land plant evolution garnered from the Marchantia polymorpha genome.</title>
        <authorList>
            <person name="Bowman J.L."/>
            <person name="Kohchi T."/>
            <person name="Yamato K.T."/>
            <person name="Jenkins J."/>
            <person name="Shu S."/>
            <person name="Ishizaki K."/>
            <person name="Yamaoka S."/>
            <person name="Nishihama R."/>
            <person name="Nakamura Y."/>
            <person name="Berger F."/>
            <person name="Adam C."/>
            <person name="Aki S.S."/>
            <person name="Althoff F."/>
            <person name="Araki T."/>
            <person name="Arteaga-Vazquez M.A."/>
            <person name="Balasubrmanian S."/>
            <person name="Barry K."/>
            <person name="Bauer D."/>
            <person name="Boehm C.R."/>
            <person name="Briginshaw L."/>
            <person name="Caballero-Perez J."/>
            <person name="Catarino B."/>
            <person name="Chen F."/>
            <person name="Chiyoda S."/>
            <person name="Chovatia M."/>
            <person name="Davies K.M."/>
            <person name="Delmans M."/>
            <person name="Demura T."/>
            <person name="Dierschke T."/>
            <person name="Dolan L."/>
            <person name="Dorantes-Acosta A.E."/>
            <person name="Eklund D.M."/>
            <person name="Florent S.N."/>
            <person name="Flores-Sandoval E."/>
            <person name="Fujiyama A."/>
            <person name="Fukuzawa H."/>
            <person name="Galik B."/>
            <person name="Grimanelli D."/>
            <person name="Grimwood J."/>
            <person name="Grossniklaus U."/>
            <person name="Hamada T."/>
            <person name="Haseloff J."/>
            <person name="Hetherington A.J."/>
            <person name="Higo A."/>
            <person name="Hirakawa Y."/>
            <person name="Hundley H.N."/>
            <person name="Ikeda Y."/>
            <person name="Inoue K."/>
            <person name="Inoue S.I."/>
            <person name="Ishida S."/>
            <person name="Jia Q."/>
            <person name="Kakita M."/>
            <person name="Kanazawa T."/>
            <person name="Kawai Y."/>
            <person name="Kawashima T."/>
            <person name="Kennedy M."/>
            <person name="Kinose K."/>
            <person name="Kinoshita T."/>
            <person name="Kohara Y."/>
            <person name="Koide E."/>
            <person name="Komatsu K."/>
            <person name="Kopischke S."/>
            <person name="Kubo M."/>
            <person name="Kyozuka J."/>
            <person name="Lagercrantz U."/>
            <person name="Lin S.S."/>
            <person name="Lindquist E."/>
            <person name="Lipzen A.M."/>
            <person name="Lu C.W."/>
            <person name="De Luna E."/>
            <person name="Martienssen R.A."/>
            <person name="Minamino N."/>
            <person name="Mizutani M."/>
            <person name="Mizutani M."/>
            <person name="Mochizuki N."/>
            <person name="Monte I."/>
            <person name="Mosher R."/>
            <person name="Nagasaki H."/>
            <person name="Nakagami H."/>
            <person name="Naramoto S."/>
            <person name="Nishitani K."/>
            <person name="Ohtani M."/>
            <person name="Okamoto T."/>
            <person name="Okumura M."/>
            <person name="Phillips J."/>
            <person name="Pollak B."/>
            <person name="Reinders A."/>
            <person name="Rovekamp M."/>
            <person name="Sano R."/>
            <person name="Sawa S."/>
            <person name="Schmid M.W."/>
            <person name="Shirakawa M."/>
            <person name="Solano R."/>
            <person name="Spunde A."/>
            <person name="Suetsugu N."/>
            <person name="Sugano S."/>
            <person name="Sugiyama A."/>
            <person name="Sun R."/>
            <person name="Suzuki Y."/>
            <person name="Takenaka M."/>
            <person name="Takezawa D."/>
            <person name="Tomogane H."/>
            <person name="Tsuzuki M."/>
            <person name="Ueda T."/>
            <person name="Umeda M."/>
            <person name="Ward J.M."/>
            <person name="Watanabe Y."/>
            <person name="Yazaki K."/>
            <person name="Yokoyama R."/>
            <person name="Yoshitake Y."/>
            <person name="Yotsui I."/>
            <person name="Zachgo S."/>
            <person name="Schmutz J."/>
        </authorList>
    </citation>
    <scope>NUCLEOTIDE SEQUENCE [LARGE SCALE GENOMIC DNA]</scope>
    <source>
        <strain evidence="2">Tak-1</strain>
    </source>
</reference>
<evidence type="ECO:0000313" key="1">
    <source>
        <dbReference type="EMBL" id="PTQ34044.1"/>
    </source>
</evidence>
<organism evidence="1 2">
    <name type="scientific">Marchantia polymorpha</name>
    <name type="common">Common liverwort</name>
    <name type="synonym">Marchantia aquatica</name>
    <dbReference type="NCBI Taxonomy" id="3197"/>
    <lineage>
        <taxon>Eukaryota</taxon>
        <taxon>Viridiplantae</taxon>
        <taxon>Streptophyta</taxon>
        <taxon>Embryophyta</taxon>
        <taxon>Marchantiophyta</taxon>
        <taxon>Marchantiopsida</taxon>
        <taxon>Marchantiidae</taxon>
        <taxon>Marchantiales</taxon>
        <taxon>Marchantiaceae</taxon>
        <taxon>Marchantia</taxon>
    </lineage>
</organism>